<dbReference type="Proteomes" id="UP000475862">
    <property type="component" value="Unassembled WGS sequence"/>
</dbReference>
<evidence type="ECO:0000256" key="9">
    <source>
        <dbReference type="SAM" id="Phobius"/>
    </source>
</evidence>
<gene>
    <name evidence="10" type="ORF">AGLY_006409</name>
</gene>
<dbReference type="GO" id="GO:0098552">
    <property type="term" value="C:side of membrane"/>
    <property type="evidence" value="ECO:0007669"/>
    <property type="project" value="UniProtKB-KW"/>
</dbReference>
<keyword evidence="8" id="KW-0449">Lipoprotein</keyword>
<evidence type="ECO:0000256" key="4">
    <source>
        <dbReference type="ARBA" id="ARBA00022729"/>
    </source>
</evidence>
<accession>A0A6G0TRG3</accession>
<dbReference type="EMBL" id="VYZN01000018">
    <property type="protein sequence ID" value="KAE9537386.1"/>
    <property type="molecule type" value="Genomic_DNA"/>
</dbReference>
<evidence type="ECO:0000256" key="6">
    <source>
        <dbReference type="ARBA" id="ARBA00023136"/>
    </source>
</evidence>
<keyword evidence="7" id="KW-0325">Glycoprotein</keyword>
<protein>
    <recommendedName>
        <fullName evidence="12">Protein sleepless</fullName>
    </recommendedName>
</protein>
<dbReference type="InterPro" id="IPR031424">
    <property type="entry name" value="QVR-like"/>
</dbReference>
<keyword evidence="11" id="KW-1185">Reference proteome</keyword>
<evidence type="ECO:0008006" key="12">
    <source>
        <dbReference type="Google" id="ProtNLM"/>
    </source>
</evidence>
<dbReference type="AlphaFoldDB" id="A0A6G0TRG3"/>
<keyword evidence="3 9" id="KW-0812">Transmembrane</keyword>
<feature type="transmembrane region" description="Helical" evidence="9">
    <location>
        <begin position="39"/>
        <end position="59"/>
    </location>
</feature>
<dbReference type="InterPro" id="IPR050975">
    <property type="entry name" value="Sleep_regulator"/>
</dbReference>
<keyword evidence="6 9" id="KW-0472">Membrane</keyword>
<comment type="subcellular location">
    <subcellularLocation>
        <location evidence="1">Membrane</location>
        <topology evidence="1">Lipid-anchor</topology>
        <topology evidence="1">GPI-anchor</topology>
    </subcellularLocation>
</comment>
<keyword evidence="2" id="KW-0336">GPI-anchor</keyword>
<evidence type="ECO:0000313" key="11">
    <source>
        <dbReference type="Proteomes" id="UP000475862"/>
    </source>
</evidence>
<evidence type="ECO:0000256" key="3">
    <source>
        <dbReference type="ARBA" id="ARBA00022692"/>
    </source>
</evidence>
<dbReference type="Pfam" id="PF17064">
    <property type="entry name" value="QVR"/>
    <property type="match status" value="1"/>
</dbReference>
<evidence type="ECO:0000313" key="10">
    <source>
        <dbReference type="EMBL" id="KAE9537386.1"/>
    </source>
</evidence>
<evidence type="ECO:0000256" key="5">
    <source>
        <dbReference type="ARBA" id="ARBA00022989"/>
    </source>
</evidence>
<reference evidence="10 11" key="1">
    <citation type="submission" date="2019-08" db="EMBL/GenBank/DDBJ databases">
        <title>The genome of the soybean aphid Biotype 1, its phylome, world population structure and adaptation to the North American continent.</title>
        <authorList>
            <person name="Giordano R."/>
            <person name="Donthu R.K."/>
            <person name="Hernandez A.G."/>
            <person name="Wright C.L."/>
            <person name="Zimin A.V."/>
        </authorList>
    </citation>
    <scope>NUCLEOTIDE SEQUENCE [LARGE SCALE GENOMIC DNA]</scope>
    <source>
        <tissue evidence="10">Whole aphids</tissue>
    </source>
</reference>
<dbReference type="PANTHER" id="PTHR33562">
    <property type="entry name" value="ATILLA, ISOFORM B-RELATED-RELATED"/>
    <property type="match status" value="1"/>
</dbReference>
<dbReference type="GO" id="GO:0032222">
    <property type="term" value="P:regulation of synaptic transmission, cholinergic"/>
    <property type="evidence" value="ECO:0007669"/>
    <property type="project" value="InterPro"/>
</dbReference>
<dbReference type="OrthoDB" id="6329445at2759"/>
<dbReference type="GO" id="GO:0030431">
    <property type="term" value="P:sleep"/>
    <property type="evidence" value="ECO:0007669"/>
    <property type="project" value="InterPro"/>
</dbReference>
<keyword evidence="4" id="KW-0732">Signal</keyword>
<sequence>MHLLFINLPQYNPLDTNNNKIAVNENKFDFSQQMMIPHLSFRTSLIFATAVIYVLTFLVSNTNGQIDCYECTVHPPESFMNRTTRLCSKFDGSDHYKVHCPNSTYCMKKSFQLELQAGKIVKGNVRGCTPQKYDYQVYKNGSWKFESAVEYDSFKKGCYSGNDDQLRTAETQFCYCDDNLCNNAKQTTNFSSHTDTIAVIIIYNIMRFLKTHTQPA</sequence>
<proteinExistence type="predicted"/>
<evidence type="ECO:0000256" key="7">
    <source>
        <dbReference type="ARBA" id="ARBA00023180"/>
    </source>
</evidence>
<evidence type="ECO:0000256" key="8">
    <source>
        <dbReference type="ARBA" id="ARBA00023288"/>
    </source>
</evidence>
<name>A0A6G0TRG3_APHGL</name>
<evidence type="ECO:0000256" key="1">
    <source>
        <dbReference type="ARBA" id="ARBA00004589"/>
    </source>
</evidence>
<evidence type="ECO:0000256" key="2">
    <source>
        <dbReference type="ARBA" id="ARBA00022622"/>
    </source>
</evidence>
<keyword evidence="5 9" id="KW-1133">Transmembrane helix</keyword>
<organism evidence="10 11">
    <name type="scientific">Aphis glycines</name>
    <name type="common">Soybean aphid</name>
    <dbReference type="NCBI Taxonomy" id="307491"/>
    <lineage>
        <taxon>Eukaryota</taxon>
        <taxon>Metazoa</taxon>
        <taxon>Ecdysozoa</taxon>
        <taxon>Arthropoda</taxon>
        <taxon>Hexapoda</taxon>
        <taxon>Insecta</taxon>
        <taxon>Pterygota</taxon>
        <taxon>Neoptera</taxon>
        <taxon>Paraneoptera</taxon>
        <taxon>Hemiptera</taxon>
        <taxon>Sternorrhyncha</taxon>
        <taxon>Aphidomorpha</taxon>
        <taxon>Aphidoidea</taxon>
        <taxon>Aphididae</taxon>
        <taxon>Aphidini</taxon>
        <taxon>Aphis</taxon>
        <taxon>Aphis</taxon>
    </lineage>
</organism>
<comment type="caution">
    <text evidence="10">The sequence shown here is derived from an EMBL/GenBank/DDBJ whole genome shotgun (WGS) entry which is preliminary data.</text>
</comment>
<dbReference type="PANTHER" id="PTHR33562:SF29">
    <property type="entry name" value="PROTEIN SLEEPLESS"/>
    <property type="match status" value="1"/>
</dbReference>